<evidence type="ECO:0000313" key="3">
    <source>
        <dbReference type="EMBL" id="MET1489079.1"/>
    </source>
</evidence>
<dbReference type="InterPro" id="IPR036291">
    <property type="entry name" value="NAD(P)-bd_dom_sf"/>
</dbReference>
<comment type="caution">
    <text evidence="3">The sequence shown here is derived from an EMBL/GenBank/DDBJ whole genome shotgun (WGS) entry which is preliminary data.</text>
</comment>
<sequence>MKSLNPKVPDWQGKRVWIVGASTGIGEALARELASRGARLLLSARGREALQRLALELGHAEAVPFDVTDSAAWAAAAGQAWPEEGGPELVVFNAGTYEPLRAWELTPETIRRTLSVNLLGVMDGVATVLPGMLAAGRGHLVIVGSVAGYRGLPNAAVYGPSKAALISFAETLYMDLLPKGIAVSLVSPGFVATPLTARNTFHMPALISAREAACEIVAGLARGEFEIHFPKRFSRFLKLLRILPVRIHFALAGRLGQ</sequence>
<dbReference type="SUPFAM" id="SSF51735">
    <property type="entry name" value="NAD(P)-binding Rossmann-fold domains"/>
    <property type="match status" value="1"/>
</dbReference>
<dbReference type="RefSeq" id="WP_345924209.1">
    <property type="nucleotide sequence ID" value="NZ_JBDIVF010000001.1"/>
</dbReference>
<evidence type="ECO:0000313" key="4">
    <source>
        <dbReference type="Proteomes" id="UP001548590"/>
    </source>
</evidence>
<dbReference type="PANTHER" id="PTHR44196">
    <property type="entry name" value="DEHYDROGENASE/REDUCTASE SDR FAMILY MEMBER 7B"/>
    <property type="match status" value="1"/>
</dbReference>
<comment type="similarity">
    <text evidence="1">Belongs to the short-chain dehydrogenases/reductases (SDR) family.</text>
</comment>
<dbReference type="InterPro" id="IPR002347">
    <property type="entry name" value="SDR_fam"/>
</dbReference>
<dbReference type="PANTHER" id="PTHR44196:SF1">
    <property type="entry name" value="DEHYDROGENASE_REDUCTASE SDR FAMILY MEMBER 7B"/>
    <property type="match status" value="1"/>
</dbReference>
<keyword evidence="4" id="KW-1185">Reference proteome</keyword>
<evidence type="ECO:0000256" key="2">
    <source>
        <dbReference type="ARBA" id="ARBA00023002"/>
    </source>
</evidence>
<proteinExistence type="inferred from homology"/>
<evidence type="ECO:0000256" key="1">
    <source>
        <dbReference type="ARBA" id="ARBA00006484"/>
    </source>
</evidence>
<protein>
    <submittedName>
        <fullName evidence="3">SDR family NAD(P)-dependent oxidoreductase</fullName>
    </submittedName>
</protein>
<reference evidence="3 4" key="1">
    <citation type="submission" date="2024-07" db="EMBL/GenBank/DDBJ databases">
        <title>Uliginosibacterium paludis KCTC:42655.</title>
        <authorList>
            <person name="Kim M.K."/>
        </authorList>
    </citation>
    <scope>NUCLEOTIDE SEQUENCE [LARGE SCALE GENOMIC DNA]</scope>
    <source>
        <strain evidence="3 4">KCTC 42655</strain>
    </source>
</reference>
<dbReference type="EMBL" id="JBEWLZ010000002">
    <property type="protein sequence ID" value="MET1489079.1"/>
    <property type="molecule type" value="Genomic_DNA"/>
</dbReference>
<organism evidence="3 4">
    <name type="scientific">Uliginosibacterium paludis</name>
    <dbReference type="NCBI Taxonomy" id="1615952"/>
    <lineage>
        <taxon>Bacteria</taxon>
        <taxon>Pseudomonadati</taxon>
        <taxon>Pseudomonadota</taxon>
        <taxon>Betaproteobacteria</taxon>
        <taxon>Rhodocyclales</taxon>
        <taxon>Zoogloeaceae</taxon>
        <taxon>Uliginosibacterium</taxon>
    </lineage>
</organism>
<accession>A0ABV2CME4</accession>
<dbReference type="PRINTS" id="PR00081">
    <property type="entry name" value="GDHRDH"/>
</dbReference>
<dbReference type="Pfam" id="PF00106">
    <property type="entry name" value="adh_short"/>
    <property type="match status" value="1"/>
</dbReference>
<dbReference type="Gene3D" id="3.40.50.720">
    <property type="entry name" value="NAD(P)-binding Rossmann-like Domain"/>
    <property type="match status" value="1"/>
</dbReference>
<gene>
    <name evidence="3" type="ORF">ABVT11_04525</name>
</gene>
<name>A0ABV2CME4_9RHOO</name>
<keyword evidence="2" id="KW-0560">Oxidoreductase</keyword>
<dbReference type="Proteomes" id="UP001548590">
    <property type="component" value="Unassembled WGS sequence"/>
</dbReference>